<accession>A0A397JHJ5</accession>
<proteinExistence type="predicted"/>
<evidence type="ECO:0000313" key="1">
    <source>
        <dbReference type="EMBL" id="RHZ86692.1"/>
    </source>
</evidence>
<organism evidence="1 2">
    <name type="scientific">Diversispora epigaea</name>
    <dbReference type="NCBI Taxonomy" id="1348612"/>
    <lineage>
        <taxon>Eukaryota</taxon>
        <taxon>Fungi</taxon>
        <taxon>Fungi incertae sedis</taxon>
        <taxon>Mucoromycota</taxon>
        <taxon>Glomeromycotina</taxon>
        <taxon>Glomeromycetes</taxon>
        <taxon>Diversisporales</taxon>
        <taxon>Diversisporaceae</taxon>
        <taxon>Diversispora</taxon>
    </lineage>
</organism>
<comment type="caution">
    <text evidence="1">The sequence shown here is derived from an EMBL/GenBank/DDBJ whole genome shotgun (WGS) entry which is preliminary data.</text>
</comment>
<reference evidence="1 2" key="1">
    <citation type="submission" date="2018-08" db="EMBL/GenBank/DDBJ databases">
        <title>Genome and evolution of the arbuscular mycorrhizal fungus Diversispora epigaea (formerly Glomus versiforme) and its bacterial endosymbionts.</title>
        <authorList>
            <person name="Sun X."/>
            <person name="Fei Z."/>
            <person name="Harrison M."/>
        </authorList>
    </citation>
    <scope>NUCLEOTIDE SEQUENCE [LARGE SCALE GENOMIC DNA]</scope>
    <source>
        <strain evidence="1 2">IT104</strain>
    </source>
</reference>
<dbReference type="AlphaFoldDB" id="A0A397JHJ5"/>
<gene>
    <name evidence="1" type="ORF">Glove_46g72</name>
</gene>
<sequence>MFLAYRDKYNSTRSYILDYIIDSHLFDSCDIFDILYSTWKEKKKKIDVIVENYYYQFIKFRREAFIYSKLYYFNSLNCFELLNFVFATNTITTMTPTTYPNFPYNIIKKKKIKKNQKKRAQ</sequence>
<evidence type="ECO:0000313" key="2">
    <source>
        <dbReference type="Proteomes" id="UP000266861"/>
    </source>
</evidence>
<dbReference type="Proteomes" id="UP000266861">
    <property type="component" value="Unassembled WGS sequence"/>
</dbReference>
<protein>
    <submittedName>
        <fullName evidence="1">Uncharacterized protein</fullName>
    </submittedName>
</protein>
<keyword evidence="2" id="KW-1185">Reference proteome</keyword>
<dbReference type="EMBL" id="PQFF01000043">
    <property type="protein sequence ID" value="RHZ86692.1"/>
    <property type="molecule type" value="Genomic_DNA"/>
</dbReference>
<name>A0A397JHJ5_9GLOM</name>